<dbReference type="InterPro" id="IPR004394">
    <property type="entry name" value="Iojap/RsfS/C7orf30"/>
</dbReference>
<dbReference type="RefSeq" id="WP_067979814.1">
    <property type="nucleotide sequence ID" value="NZ_CP014163.1"/>
</dbReference>
<keyword evidence="4" id="KW-1185">Reference proteome</keyword>
<dbReference type="AlphaFoldDB" id="A0A0X8FM81"/>
<dbReference type="GO" id="GO:0005737">
    <property type="term" value="C:cytoplasm"/>
    <property type="evidence" value="ECO:0007669"/>
    <property type="project" value="UniProtKB-SubCell"/>
</dbReference>
<evidence type="ECO:0000313" key="4">
    <source>
        <dbReference type="Proteomes" id="UP000062260"/>
    </source>
</evidence>
<dbReference type="HAMAP" id="MF_01477">
    <property type="entry name" value="Iojap_RsfS"/>
    <property type="match status" value="1"/>
</dbReference>
<name>A0A0X8FM81_9LACT</name>
<evidence type="ECO:0000256" key="1">
    <source>
        <dbReference type="ARBA" id="ARBA00010574"/>
    </source>
</evidence>
<dbReference type="GO" id="GO:0043023">
    <property type="term" value="F:ribosomal large subunit binding"/>
    <property type="evidence" value="ECO:0007669"/>
    <property type="project" value="TreeGrafter"/>
</dbReference>
<dbReference type="PANTHER" id="PTHR21043:SF0">
    <property type="entry name" value="MITOCHONDRIAL ASSEMBLY OF RIBOSOMAL LARGE SUBUNIT PROTEIN 1"/>
    <property type="match status" value="1"/>
</dbReference>
<organism evidence="3 4">
    <name type="scientific">Aerococcus urinaehominis</name>
    <dbReference type="NCBI Taxonomy" id="128944"/>
    <lineage>
        <taxon>Bacteria</taxon>
        <taxon>Bacillati</taxon>
        <taxon>Bacillota</taxon>
        <taxon>Bacilli</taxon>
        <taxon>Lactobacillales</taxon>
        <taxon>Aerococcaceae</taxon>
        <taxon>Aerococcus</taxon>
    </lineage>
</organism>
<reference evidence="3 4" key="1">
    <citation type="journal article" date="2016" name="Genome Announc.">
        <title>Complete Genome Sequences of Aerococcus christensenii CCUG 28831T, Aerococcus sanguinicola CCUG 43001T, Aerococcus urinae CCUG 36881T, Aerococcus urinaeequi CCUG 28094T, Aerococcus urinaehominis CCUG 42038 BT, and Aerococcus viridans CCUG 4311T.</title>
        <authorList>
            <person name="Carkaci D."/>
            <person name="Dargis R."/>
            <person name="Nielsen X.C."/>
            <person name="Skovgaard O."/>
            <person name="Fuursted K."/>
            <person name="Christensen J.J."/>
        </authorList>
    </citation>
    <scope>NUCLEOTIDE SEQUENCE [LARGE SCALE GENOMIC DNA]</scope>
    <source>
        <strain evidence="3 4">CCUG42038B</strain>
    </source>
</reference>
<keyword evidence="2" id="KW-0963">Cytoplasm</keyword>
<dbReference type="GO" id="GO:0042256">
    <property type="term" value="P:cytosolic ribosome assembly"/>
    <property type="evidence" value="ECO:0007669"/>
    <property type="project" value="UniProtKB-UniRule"/>
</dbReference>
<keyword evidence="2" id="KW-0810">Translation regulation</keyword>
<dbReference type="OrthoDB" id="9793681at2"/>
<comment type="subunit">
    <text evidence="2">Interacts with ribosomal protein uL14 (rplN).</text>
</comment>
<keyword evidence="2" id="KW-0678">Repressor</keyword>
<dbReference type="Gene3D" id="3.30.460.10">
    <property type="entry name" value="Beta Polymerase, domain 2"/>
    <property type="match status" value="1"/>
</dbReference>
<comment type="subcellular location">
    <subcellularLocation>
        <location evidence="2">Cytoplasm</location>
    </subcellularLocation>
</comment>
<dbReference type="InterPro" id="IPR043519">
    <property type="entry name" value="NT_sf"/>
</dbReference>
<comment type="similarity">
    <text evidence="1 2">Belongs to the Iojap/RsfS family.</text>
</comment>
<dbReference type="SUPFAM" id="SSF81301">
    <property type="entry name" value="Nucleotidyltransferase"/>
    <property type="match status" value="1"/>
</dbReference>
<gene>
    <name evidence="2" type="primary">rsfS</name>
    <name evidence="3" type="ORF">AWM75_06495</name>
</gene>
<accession>A0A0X8FM81</accession>
<dbReference type="PANTHER" id="PTHR21043">
    <property type="entry name" value="IOJAP SUPERFAMILY ORTHOLOG"/>
    <property type="match status" value="1"/>
</dbReference>
<dbReference type="GO" id="GO:0017148">
    <property type="term" value="P:negative regulation of translation"/>
    <property type="evidence" value="ECO:0007669"/>
    <property type="project" value="UniProtKB-UniRule"/>
</dbReference>
<dbReference type="NCBIfam" id="TIGR00090">
    <property type="entry name" value="rsfS_iojap_ybeB"/>
    <property type="match status" value="1"/>
</dbReference>
<sequence length="120" mass="13621">MEKTSQEILEVVVRAADDKLAQDPVVLDLRGLTPVTDYFAIFSVKNERQVQAIVDGIEEALDKSACPIRQIEGKDGLKWILVDAYDVVAHVFLYSERDQYNLEKLWSDAPLVNLGEWITE</sequence>
<comment type="function">
    <text evidence="2">Functions as a ribosomal silencing factor. Interacts with ribosomal protein uL14 (rplN), blocking formation of intersubunit bridge B8. Prevents association of the 30S and 50S ribosomal subunits and the formation of functional ribosomes, thus repressing translation.</text>
</comment>
<reference evidence="4" key="2">
    <citation type="submission" date="2016-01" db="EMBL/GenBank/DDBJ databases">
        <title>Six Aerococcus type strain genome sequencing and assembly using PacBio and Illumina Hiseq.</title>
        <authorList>
            <person name="Carkaci D."/>
            <person name="Dargis R."/>
            <person name="Nielsen X.C."/>
            <person name="Skovgaard O."/>
            <person name="Fuursted K."/>
            <person name="Christensen J.J."/>
        </authorList>
    </citation>
    <scope>NUCLEOTIDE SEQUENCE [LARGE SCALE GENOMIC DNA]</scope>
    <source>
        <strain evidence="4">CCUG42038B</strain>
    </source>
</reference>
<dbReference type="KEGG" id="auh:AWM75_06495"/>
<dbReference type="Proteomes" id="UP000062260">
    <property type="component" value="Chromosome"/>
</dbReference>
<dbReference type="GO" id="GO:0090071">
    <property type="term" value="P:negative regulation of ribosome biogenesis"/>
    <property type="evidence" value="ECO:0007669"/>
    <property type="project" value="UniProtKB-UniRule"/>
</dbReference>
<protein>
    <recommendedName>
        <fullName evidence="2">Ribosomal silencing factor RsfS</fullName>
    </recommendedName>
</protein>
<proteinExistence type="inferred from homology"/>
<evidence type="ECO:0000313" key="3">
    <source>
        <dbReference type="EMBL" id="AMB99649.1"/>
    </source>
</evidence>
<evidence type="ECO:0000256" key="2">
    <source>
        <dbReference type="HAMAP-Rule" id="MF_01477"/>
    </source>
</evidence>
<dbReference type="Pfam" id="PF02410">
    <property type="entry name" value="RsfS"/>
    <property type="match status" value="1"/>
</dbReference>
<dbReference type="EMBL" id="CP014163">
    <property type="protein sequence ID" value="AMB99649.1"/>
    <property type="molecule type" value="Genomic_DNA"/>
</dbReference>
<dbReference type="STRING" id="128944.AWM75_06495"/>